<dbReference type="GO" id="GO:0016020">
    <property type="term" value="C:membrane"/>
    <property type="evidence" value="ECO:0007669"/>
    <property type="project" value="UniProtKB-SubCell"/>
</dbReference>
<organism evidence="8 9">
    <name type="scientific">Raphidocelis subcapitata</name>
    <dbReference type="NCBI Taxonomy" id="307507"/>
    <lineage>
        <taxon>Eukaryota</taxon>
        <taxon>Viridiplantae</taxon>
        <taxon>Chlorophyta</taxon>
        <taxon>core chlorophytes</taxon>
        <taxon>Chlorophyceae</taxon>
        <taxon>CS clade</taxon>
        <taxon>Sphaeropleales</taxon>
        <taxon>Selenastraceae</taxon>
        <taxon>Raphidocelis</taxon>
    </lineage>
</organism>
<dbReference type="EMBL" id="BDRX01000003">
    <property type="protein sequence ID" value="GBF88165.1"/>
    <property type="molecule type" value="Genomic_DNA"/>
</dbReference>
<evidence type="ECO:0000313" key="9">
    <source>
        <dbReference type="Proteomes" id="UP000247498"/>
    </source>
</evidence>
<dbReference type="AlphaFoldDB" id="A0A2V0NTK5"/>
<evidence type="ECO:0000256" key="1">
    <source>
        <dbReference type="ARBA" id="ARBA00004141"/>
    </source>
</evidence>
<feature type="transmembrane region" description="Helical" evidence="6">
    <location>
        <begin position="139"/>
        <end position="158"/>
    </location>
</feature>
<evidence type="ECO:0000259" key="7">
    <source>
        <dbReference type="Pfam" id="PF07298"/>
    </source>
</evidence>
<sequence length="368" mass="39458">MAALQASARSHCALRRHGHAAAAAAAAARPALCRPLLARRPAPAPAAAAGAGAAPRRRRPQPPPRAQTRDAPPAPAALVGEDAAAFDWSKQSLRSWAVFGVLLTGVLGAIYAVWIRPGGGVGADYLAAVEALSGGSPEATVVALLAIFGVAHSGLAGLRPYAEEVIGPRAFRVVFALVSLCLAVVPIVYFINHRYDGAQLWNIQGVPGVHAGVWLVNFVSFYFLYPSTFNILEVAAVDKPKLHLWETGIMRITRHPQMVGQGLWCAAHCAWTGSSVVLAASAALMAHHLFGCWHGDRRLKAKYGDAFEAVKARTSVVPFQAVLDGRQALPADYWREFLRWPYLAVTVFTLGAYLAHPLMQQASYALRW</sequence>
<dbReference type="InParanoid" id="A0A2V0NTK5"/>
<evidence type="ECO:0000313" key="8">
    <source>
        <dbReference type="EMBL" id="GBF88165.1"/>
    </source>
</evidence>
<dbReference type="OrthoDB" id="41527at2759"/>
<dbReference type="Pfam" id="PF07298">
    <property type="entry name" value="NnrU"/>
    <property type="match status" value="1"/>
</dbReference>
<feature type="transmembrane region" description="Helical" evidence="6">
    <location>
        <begin position="170"/>
        <end position="191"/>
    </location>
</feature>
<dbReference type="GO" id="GO:0009507">
    <property type="term" value="C:chloroplast"/>
    <property type="evidence" value="ECO:0007669"/>
    <property type="project" value="TreeGrafter"/>
</dbReference>
<dbReference type="PANTHER" id="PTHR35988:SF2">
    <property type="entry name" value="15-CIS-ZETA-CAROTENE ISOMERASE, CHLOROPLASTIC"/>
    <property type="match status" value="1"/>
</dbReference>
<feature type="transmembrane region" description="Helical" evidence="6">
    <location>
        <begin position="96"/>
        <end position="115"/>
    </location>
</feature>
<feature type="region of interest" description="Disordered" evidence="5">
    <location>
        <begin position="46"/>
        <end position="74"/>
    </location>
</feature>
<evidence type="ECO:0000256" key="6">
    <source>
        <dbReference type="SAM" id="Phobius"/>
    </source>
</evidence>
<dbReference type="STRING" id="307507.A0A2V0NTK5"/>
<feature type="domain" description="NnrU" evidence="7">
    <location>
        <begin position="142"/>
        <end position="359"/>
    </location>
</feature>
<gene>
    <name evidence="8" type="ORF">Rsub_00877</name>
</gene>
<keyword evidence="4 6" id="KW-0472">Membrane</keyword>
<dbReference type="Proteomes" id="UP000247498">
    <property type="component" value="Unassembled WGS sequence"/>
</dbReference>
<dbReference type="FunCoup" id="A0A2V0NTK5">
    <property type="interactions" value="469"/>
</dbReference>
<dbReference type="InterPro" id="IPR009915">
    <property type="entry name" value="NnrU_dom"/>
</dbReference>
<evidence type="ECO:0000256" key="4">
    <source>
        <dbReference type="ARBA" id="ARBA00023136"/>
    </source>
</evidence>
<evidence type="ECO:0000256" key="3">
    <source>
        <dbReference type="ARBA" id="ARBA00022989"/>
    </source>
</evidence>
<keyword evidence="3 6" id="KW-1133">Transmembrane helix</keyword>
<evidence type="ECO:0000256" key="2">
    <source>
        <dbReference type="ARBA" id="ARBA00022692"/>
    </source>
</evidence>
<dbReference type="PANTHER" id="PTHR35988">
    <property type="entry name" value="15-CIS-ZETA-CAROTENE ISOMERASE, CHLOROPLASTIC"/>
    <property type="match status" value="1"/>
</dbReference>
<keyword evidence="2 6" id="KW-0812">Transmembrane</keyword>
<evidence type="ECO:0000256" key="5">
    <source>
        <dbReference type="SAM" id="MobiDB-lite"/>
    </source>
</evidence>
<proteinExistence type="predicted"/>
<name>A0A2V0NTK5_9CHLO</name>
<feature type="transmembrane region" description="Helical" evidence="6">
    <location>
        <begin position="340"/>
        <end position="359"/>
    </location>
</feature>
<dbReference type="GO" id="GO:0090471">
    <property type="term" value="F:9,15,9'-tri-cis-zeta-carotene isomerase activity"/>
    <property type="evidence" value="ECO:0007669"/>
    <property type="project" value="TreeGrafter"/>
</dbReference>
<comment type="caution">
    <text evidence="8">The sequence shown here is derived from an EMBL/GenBank/DDBJ whole genome shotgun (WGS) entry which is preliminary data.</text>
</comment>
<accession>A0A2V0NTK5</accession>
<reference evidence="8 9" key="1">
    <citation type="journal article" date="2018" name="Sci. Rep.">
        <title>Raphidocelis subcapitata (=Pseudokirchneriella subcapitata) provides an insight into genome evolution and environmental adaptations in the Sphaeropleales.</title>
        <authorList>
            <person name="Suzuki S."/>
            <person name="Yamaguchi H."/>
            <person name="Nakajima N."/>
            <person name="Kawachi M."/>
        </authorList>
    </citation>
    <scope>NUCLEOTIDE SEQUENCE [LARGE SCALE GENOMIC DNA]</scope>
    <source>
        <strain evidence="8 9">NIES-35</strain>
    </source>
</reference>
<keyword evidence="9" id="KW-1185">Reference proteome</keyword>
<dbReference type="Gene3D" id="1.20.120.1630">
    <property type="match status" value="1"/>
</dbReference>
<protein>
    <submittedName>
        <fullName evidence="8">15-cis-zeta-carotene, chloroplastic</fullName>
    </submittedName>
</protein>
<feature type="transmembrane region" description="Helical" evidence="6">
    <location>
        <begin position="211"/>
        <end position="232"/>
    </location>
</feature>
<comment type="subcellular location">
    <subcellularLocation>
        <location evidence="1">Membrane</location>
        <topology evidence="1">Multi-pass membrane protein</topology>
    </subcellularLocation>
</comment>
<dbReference type="GO" id="GO:0016120">
    <property type="term" value="P:carotene biosynthetic process"/>
    <property type="evidence" value="ECO:0007669"/>
    <property type="project" value="TreeGrafter"/>
</dbReference>